<dbReference type="GO" id="GO:0000287">
    <property type="term" value="F:magnesium ion binding"/>
    <property type="evidence" value="ECO:0007669"/>
    <property type="project" value="UniProtKB-UniRule"/>
</dbReference>
<name>A0A1I6M7B6_9BACT</name>
<comment type="catalytic activity">
    <reaction evidence="7">
        <text>shikimate + ATP = 3-phosphoshikimate + ADP + H(+)</text>
        <dbReference type="Rhea" id="RHEA:13121"/>
        <dbReference type="ChEBI" id="CHEBI:15378"/>
        <dbReference type="ChEBI" id="CHEBI:30616"/>
        <dbReference type="ChEBI" id="CHEBI:36208"/>
        <dbReference type="ChEBI" id="CHEBI:145989"/>
        <dbReference type="ChEBI" id="CHEBI:456216"/>
        <dbReference type="EC" id="2.7.1.71"/>
    </reaction>
</comment>
<dbReference type="InterPro" id="IPR031322">
    <property type="entry name" value="Shikimate/glucono_kinase"/>
</dbReference>
<dbReference type="GO" id="GO:0009073">
    <property type="term" value="P:aromatic amino acid family biosynthetic process"/>
    <property type="evidence" value="ECO:0007669"/>
    <property type="project" value="UniProtKB-KW"/>
</dbReference>
<dbReference type="HAMAP" id="MF_00109">
    <property type="entry name" value="Shikimate_kinase"/>
    <property type="match status" value="1"/>
</dbReference>
<feature type="binding site" evidence="7">
    <location>
        <position position="147"/>
    </location>
    <ligand>
        <name>ATP</name>
        <dbReference type="ChEBI" id="CHEBI:30616"/>
    </ligand>
</feature>
<feature type="binding site" evidence="7">
    <location>
        <position position="79"/>
    </location>
    <ligand>
        <name>substrate</name>
    </ligand>
</feature>
<dbReference type="InterPro" id="IPR027417">
    <property type="entry name" value="P-loop_NTPase"/>
</dbReference>
<comment type="similarity">
    <text evidence="7">Belongs to the shikimate kinase family.</text>
</comment>
<keyword evidence="7" id="KW-0479">Metal-binding</keyword>
<evidence type="ECO:0000256" key="3">
    <source>
        <dbReference type="ARBA" id="ARBA00022741"/>
    </source>
</evidence>
<feature type="binding site" evidence="7">
    <location>
        <position position="55"/>
    </location>
    <ligand>
        <name>substrate</name>
    </ligand>
</feature>
<keyword evidence="5 7" id="KW-0067">ATP-binding</keyword>
<dbReference type="GO" id="GO:0009423">
    <property type="term" value="P:chorismate biosynthetic process"/>
    <property type="evidence" value="ECO:0007669"/>
    <property type="project" value="UniProtKB-UniRule"/>
</dbReference>
<keyword evidence="1 7" id="KW-0028">Amino-acid biosynthesis</keyword>
<gene>
    <name evidence="7" type="primary">aroK</name>
    <name evidence="8" type="ORF">SAMN05421771_1977</name>
</gene>
<dbReference type="PANTHER" id="PTHR21087">
    <property type="entry name" value="SHIKIMATE KINASE"/>
    <property type="match status" value="1"/>
</dbReference>
<dbReference type="EC" id="2.7.1.71" evidence="7"/>
<dbReference type="PANTHER" id="PTHR21087:SF16">
    <property type="entry name" value="SHIKIMATE KINASE 1, CHLOROPLASTIC"/>
    <property type="match status" value="1"/>
</dbReference>
<feature type="binding site" evidence="7">
    <location>
        <begin position="33"/>
        <end position="38"/>
    </location>
    <ligand>
        <name>ATP</name>
        <dbReference type="ChEBI" id="CHEBI:30616"/>
    </ligand>
</feature>
<keyword evidence="9" id="KW-1185">Reference proteome</keyword>
<dbReference type="CDD" id="cd00464">
    <property type="entry name" value="SK"/>
    <property type="match status" value="1"/>
</dbReference>
<dbReference type="GO" id="GO:0005524">
    <property type="term" value="F:ATP binding"/>
    <property type="evidence" value="ECO:0007669"/>
    <property type="project" value="UniProtKB-UniRule"/>
</dbReference>
<dbReference type="InterPro" id="IPR000623">
    <property type="entry name" value="Shikimate_kinase/TSH1"/>
</dbReference>
<dbReference type="EMBL" id="FOZL01000001">
    <property type="protein sequence ID" value="SFS11508.1"/>
    <property type="molecule type" value="Genomic_DNA"/>
</dbReference>
<feature type="binding site" evidence="7">
    <location>
        <position position="101"/>
    </location>
    <ligand>
        <name>substrate</name>
    </ligand>
</feature>
<dbReference type="SUPFAM" id="SSF52540">
    <property type="entry name" value="P-loop containing nucleoside triphosphate hydrolases"/>
    <property type="match status" value="1"/>
</dbReference>
<dbReference type="GO" id="GO:0005829">
    <property type="term" value="C:cytosol"/>
    <property type="evidence" value="ECO:0007669"/>
    <property type="project" value="TreeGrafter"/>
</dbReference>
<evidence type="ECO:0000256" key="7">
    <source>
        <dbReference type="HAMAP-Rule" id="MF_00109"/>
    </source>
</evidence>
<keyword evidence="3 7" id="KW-0547">Nucleotide-binding</keyword>
<reference evidence="8 9" key="1">
    <citation type="submission" date="2016-10" db="EMBL/GenBank/DDBJ databases">
        <authorList>
            <person name="de Groot N.N."/>
        </authorList>
    </citation>
    <scope>NUCLEOTIDE SEQUENCE [LARGE SCALE GENOMIC DNA]</scope>
    <source>
        <strain evidence="8 9">DSM 21001</strain>
    </source>
</reference>
<evidence type="ECO:0000313" key="8">
    <source>
        <dbReference type="EMBL" id="SFS11508.1"/>
    </source>
</evidence>
<keyword evidence="6 7" id="KW-0057">Aromatic amino acid biosynthesis</keyword>
<feature type="binding site" evidence="7">
    <location>
        <position position="180"/>
    </location>
    <ligand>
        <name>ATP</name>
        <dbReference type="ChEBI" id="CHEBI:30616"/>
    </ligand>
</feature>
<dbReference type="GO" id="GO:0004765">
    <property type="term" value="F:shikimate kinase activity"/>
    <property type="evidence" value="ECO:0007669"/>
    <property type="project" value="UniProtKB-UniRule"/>
</dbReference>
<comment type="function">
    <text evidence="7">Catalyzes the specific phosphorylation of the 3-hydroxyl group of shikimic acid using ATP as a cosubstrate.</text>
</comment>
<dbReference type="UniPathway" id="UPA00053">
    <property type="reaction ID" value="UER00088"/>
</dbReference>
<dbReference type="OrthoDB" id="9800332at2"/>
<dbReference type="RefSeq" id="WP_089838857.1">
    <property type="nucleotide sequence ID" value="NZ_FOZL01000001.1"/>
</dbReference>
<dbReference type="PRINTS" id="PR01100">
    <property type="entry name" value="SHIKIMTKNASE"/>
</dbReference>
<comment type="cofactor">
    <cofactor evidence="7">
        <name>Mg(2+)</name>
        <dbReference type="ChEBI" id="CHEBI:18420"/>
    </cofactor>
    <text evidence="7">Binds 1 Mg(2+) ion per subunit.</text>
</comment>
<feature type="binding site" evidence="7">
    <location>
        <position position="163"/>
    </location>
    <ligand>
        <name>substrate</name>
    </ligand>
</feature>
<evidence type="ECO:0000256" key="5">
    <source>
        <dbReference type="ARBA" id="ARBA00022840"/>
    </source>
</evidence>
<comment type="pathway">
    <text evidence="7">Metabolic intermediate biosynthesis; chorismate biosynthesis; chorismate from D-erythrose 4-phosphate and phosphoenolpyruvate: step 5/7.</text>
</comment>
<dbReference type="GO" id="GO:0008652">
    <property type="term" value="P:amino acid biosynthetic process"/>
    <property type="evidence" value="ECO:0007669"/>
    <property type="project" value="UniProtKB-KW"/>
</dbReference>
<dbReference type="STRING" id="474950.SAMN05421771_1977"/>
<keyword evidence="4 7" id="KW-0418">Kinase</keyword>
<dbReference type="AlphaFoldDB" id="A0A1I6M7B6"/>
<dbReference type="Gene3D" id="3.40.50.300">
    <property type="entry name" value="P-loop containing nucleotide triphosphate hydrolases"/>
    <property type="match status" value="1"/>
</dbReference>
<keyword evidence="7" id="KW-0460">Magnesium</keyword>
<protein>
    <recommendedName>
        <fullName evidence="7">Shikimate kinase</fullName>
        <shortName evidence="7">SK</shortName>
        <ecNumber evidence="7">2.7.1.71</ecNumber>
    </recommendedName>
</protein>
<evidence type="ECO:0000256" key="6">
    <source>
        <dbReference type="ARBA" id="ARBA00023141"/>
    </source>
</evidence>
<evidence type="ECO:0000256" key="1">
    <source>
        <dbReference type="ARBA" id="ARBA00022605"/>
    </source>
</evidence>
<sequence>MSVQSAKPEEATMPTTPASLGNVRRIVLTGFMGAGKSTIGRELAARLGWKFLDLDHHLEQRTQATIPELFERHGEPHFRRLESAALVSTLALTDTVIALGGGTPEIHTNRLLIEQAPGTLTIFLDAPFPVLFDRCVLQALNPGATDRPVLKDPVLAESRFRLRQPLYRRLARLTQPTEDQTPAETVTAILERLPK</sequence>
<comment type="subcellular location">
    <subcellularLocation>
        <location evidence="7">Cytoplasm</location>
    </subcellularLocation>
</comment>
<accession>A0A1I6M7B6</accession>
<dbReference type="Proteomes" id="UP000199024">
    <property type="component" value="Unassembled WGS sequence"/>
</dbReference>
<keyword evidence="7" id="KW-0963">Cytoplasm</keyword>
<evidence type="ECO:0000256" key="4">
    <source>
        <dbReference type="ARBA" id="ARBA00022777"/>
    </source>
</evidence>
<comment type="subunit">
    <text evidence="7">Monomer.</text>
</comment>
<feature type="binding site" evidence="7">
    <location>
        <position position="37"/>
    </location>
    <ligand>
        <name>Mg(2+)</name>
        <dbReference type="ChEBI" id="CHEBI:18420"/>
    </ligand>
</feature>
<keyword evidence="2 7" id="KW-0808">Transferase</keyword>
<evidence type="ECO:0000256" key="2">
    <source>
        <dbReference type="ARBA" id="ARBA00022679"/>
    </source>
</evidence>
<dbReference type="Pfam" id="PF01202">
    <property type="entry name" value="SKI"/>
    <property type="match status" value="1"/>
</dbReference>
<organism evidence="8 9">
    <name type="scientific">Granulicella pectinivorans</name>
    <dbReference type="NCBI Taxonomy" id="474950"/>
    <lineage>
        <taxon>Bacteria</taxon>
        <taxon>Pseudomonadati</taxon>
        <taxon>Acidobacteriota</taxon>
        <taxon>Terriglobia</taxon>
        <taxon>Terriglobales</taxon>
        <taxon>Acidobacteriaceae</taxon>
        <taxon>Granulicella</taxon>
    </lineage>
</organism>
<proteinExistence type="inferred from homology"/>
<evidence type="ECO:0000313" key="9">
    <source>
        <dbReference type="Proteomes" id="UP000199024"/>
    </source>
</evidence>